<evidence type="ECO:0000313" key="2">
    <source>
        <dbReference type="Proteomes" id="UP000634136"/>
    </source>
</evidence>
<accession>A0A834X8S0</accession>
<organism evidence="1 2">
    <name type="scientific">Senna tora</name>
    <dbReference type="NCBI Taxonomy" id="362788"/>
    <lineage>
        <taxon>Eukaryota</taxon>
        <taxon>Viridiplantae</taxon>
        <taxon>Streptophyta</taxon>
        <taxon>Embryophyta</taxon>
        <taxon>Tracheophyta</taxon>
        <taxon>Spermatophyta</taxon>
        <taxon>Magnoliopsida</taxon>
        <taxon>eudicotyledons</taxon>
        <taxon>Gunneridae</taxon>
        <taxon>Pentapetalae</taxon>
        <taxon>rosids</taxon>
        <taxon>fabids</taxon>
        <taxon>Fabales</taxon>
        <taxon>Fabaceae</taxon>
        <taxon>Caesalpinioideae</taxon>
        <taxon>Cassia clade</taxon>
        <taxon>Senna</taxon>
    </lineage>
</organism>
<evidence type="ECO:0000313" key="1">
    <source>
        <dbReference type="EMBL" id="KAF7839958.1"/>
    </source>
</evidence>
<name>A0A834X8S0_9FABA</name>
<keyword evidence="2" id="KW-1185">Reference proteome</keyword>
<dbReference type="Proteomes" id="UP000634136">
    <property type="component" value="Unassembled WGS sequence"/>
</dbReference>
<sequence>MRMKVLLPNIYMWISDFKETSIWVDPWILRVQPCQVRQEVPYWRLASAIFSNSTSGIRAWFVWSPLGVGVSRDKEVLTKVQGTVKRMADMGSSVNGEETQPPTEGEDLKKWKVRAGKAMYVLSVTINKYLKHLFKRKIKPYSVVKGLRRVTKSNVTEETSRDEVVGVVANKGGAQSQGELSEAKIMKAVMRERSVDKKVDVTTTGEMATLPESAGGQSVWKGMR</sequence>
<comment type="caution">
    <text evidence="1">The sequence shown here is derived from an EMBL/GenBank/DDBJ whole genome shotgun (WGS) entry which is preliminary data.</text>
</comment>
<gene>
    <name evidence="1" type="ORF">G2W53_008440</name>
</gene>
<reference evidence="1" key="1">
    <citation type="submission" date="2020-09" db="EMBL/GenBank/DDBJ databases">
        <title>Genome-Enabled Discovery of Anthraquinone Biosynthesis in Senna tora.</title>
        <authorList>
            <person name="Kang S.-H."/>
            <person name="Pandey R.P."/>
            <person name="Lee C.-M."/>
            <person name="Sim J.-S."/>
            <person name="Jeong J.-T."/>
            <person name="Choi B.-S."/>
            <person name="Jung M."/>
            <person name="Ginzburg D."/>
            <person name="Zhao K."/>
            <person name="Won S.Y."/>
            <person name="Oh T.-J."/>
            <person name="Yu Y."/>
            <person name="Kim N.-H."/>
            <person name="Lee O.R."/>
            <person name="Lee T.-H."/>
            <person name="Bashyal P."/>
            <person name="Kim T.-S."/>
            <person name="Lee W.-H."/>
            <person name="Kawkins C."/>
            <person name="Kim C.-K."/>
            <person name="Kim J.S."/>
            <person name="Ahn B.O."/>
            <person name="Rhee S.Y."/>
            <person name="Sohng J.K."/>
        </authorList>
    </citation>
    <scope>NUCLEOTIDE SEQUENCE</scope>
    <source>
        <tissue evidence="1">Leaf</tissue>
    </source>
</reference>
<protein>
    <submittedName>
        <fullName evidence="1">Retrovirus-related Pol polyprotein from transposon TNT 1-94</fullName>
    </submittedName>
</protein>
<proteinExistence type="predicted"/>
<dbReference type="EMBL" id="JAAIUW010000003">
    <property type="protein sequence ID" value="KAF7839958.1"/>
    <property type="molecule type" value="Genomic_DNA"/>
</dbReference>
<dbReference type="AlphaFoldDB" id="A0A834X8S0"/>